<organism evidence="2 3">
    <name type="scientific">Oesophagostomum dentatum</name>
    <name type="common">Nodular worm</name>
    <dbReference type="NCBI Taxonomy" id="61180"/>
    <lineage>
        <taxon>Eukaryota</taxon>
        <taxon>Metazoa</taxon>
        <taxon>Ecdysozoa</taxon>
        <taxon>Nematoda</taxon>
        <taxon>Chromadorea</taxon>
        <taxon>Rhabditida</taxon>
        <taxon>Rhabditina</taxon>
        <taxon>Rhabditomorpha</taxon>
        <taxon>Strongyloidea</taxon>
        <taxon>Strongylidae</taxon>
        <taxon>Oesophagostomum</taxon>
    </lineage>
</organism>
<sequence>MKEAATQVPNAEETRVTRRIMAWPFYDRMTFLAAATQNRRYRSPPPKMEPECSPKLEVPCNSEKEEKQVKDNENALSVLEAFARDLNSQATSPPGDEWDILGTILQ</sequence>
<reference evidence="2 3" key="1">
    <citation type="submission" date="2014-03" db="EMBL/GenBank/DDBJ databases">
        <title>Draft genome of the hookworm Oesophagostomum dentatum.</title>
        <authorList>
            <person name="Mitreva M."/>
        </authorList>
    </citation>
    <scope>NUCLEOTIDE SEQUENCE [LARGE SCALE GENOMIC DNA]</scope>
    <source>
        <strain evidence="2 3">OD-Hann</strain>
    </source>
</reference>
<dbReference type="Proteomes" id="UP000053660">
    <property type="component" value="Unassembled WGS sequence"/>
</dbReference>
<evidence type="ECO:0000313" key="2">
    <source>
        <dbReference type="EMBL" id="KHJ85615.1"/>
    </source>
</evidence>
<dbReference type="AlphaFoldDB" id="A0A0B1SR08"/>
<gene>
    <name evidence="2" type="ORF">OESDEN_14654</name>
</gene>
<protein>
    <submittedName>
        <fullName evidence="2">Uncharacterized protein</fullName>
    </submittedName>
</protein>
<evidence type="ECO:0000256" key="1">
    <source>
        <dbReference type="SAM" id="MobiDB-lite"/>
    </source>
</evidence>
<accession>A0A0B1SR08</accession>
<proteinExistence type="predicted"/>
<keyword evidence="3" id="KW-1185">Reference proteome</keyword>
<dbReference type="OrthoDB" id="5819364at2759"/>
<name>A0A0B1SR08_OESDE</name>
<evidence type="ECO:0000313" key="3">
    <source>
        <dbReference type="Proteomes" id="UP000053660"/>
    </source>
</evidence>
<dbReference type="EMBL" id="KN563203">
    <property type="protein sequence ID" value="KHJ85615.1"/>
    <property type="molecule type" value="Genomic_DNA"/>
</dbReference>
<feature type="region of interest" description="Disordered" evidence="1">
    <location>
        <begin position="38"/>
        <end position="68"/>
    </location>
</feature>